<accession>A0A7W5UVY0</accession>
<organism evidence="1 2">
    <name type="scientific">Alloprevotella rava</name>
    <dbReference type="NCBI Taxonomy" id="671218"/>
    <lineage>
        <taxon>Bacteria</taxon>
        <taxon>Pseudomonadati</taxon>
        <taxon>Bacteroidota</taxon>
        <taxon>Bacteroidia</taxon>
        <taxon>Bacteroidales</taxon>
        <taxon>Prevotellaceae</taxon>
        <taxon>Alloprevotella</taxon>
    </lineage>
</organism>
<reference evidence="1 2" key="1">
    <citation type="submission" date="2020-08" db="EMBL/GenBank/DDBJ databases">
        <title>Genomic Encyclopedia of Type Strains, Phase IV (KMG-IV): sequencing the most valuable type-strain genomes for metagenomic binning, comparative biology and taxonomic classification.</title>
        <authorList>
            <person name="Goeker M."/>
        </authorList>
    </citation>
    <scope>NUCLEOTIDE SEQUENCE [LARGE SCALE GENOMIC DNA]</scope>
    <source>
        <strain evidence="1 2">DSM 22548</strain>
    </source>
</reference>
<dbReference type="Proteomes" id="UP000541425">
    <property type="component" value="Unassembled WGS sequence"/>
</dbReference>
<gene>
    <name evidence="1" type="ORF">FHS60_000987</name>
</gene>
<dbReference type="EMBL" id="JACICA010000003">
    <property type="protein sequence ID" value="MBB3702529.1"/>
    <property type="molecule type" value="Genomic_DNA"/>
</dbReference>
<proteinExistence type="predicted"/>
<protein>
    <submittedName>
        <fullName evidence="1">Uncharacterized protein</fullName>
    </submittedName>
</protein>
<comment type="caution">
    <text evidence="1">The sequence shown here is derived from an EMBL/GenBank/DDBJ whole genome shotgun (WGS) entry which is preliminary data.</text>
</comment>
<sequence>MRVIATLLFYVLQLLFLLFIKLRCAKTEKSSVKYNYPYQHIIVSYHSIKEATHLFYFGAQFAIAVHR</sequence>
<evidence type="ECO:0000313" key="1">
    <source>
        <dbReference type="EMBL" id="MBB3702529.1"/>
    </source>
</evidence>
<dbReference type="AlphaFoldDB" id="A0A7W5UVY0"/>
<evidence type="ECO:0000313" key="2">
    <source>
        <dbReference type="Proteomes" id="UP000541425"/>
    </source>
</evidence>
<name>A0A7W5UVY0_9BACT</name>